<protein>
    <recommendedName>
        <fullName evidence="2">Tyr recombinase domain-containing protein</fullName>
    </recommendedName>
</protein>
<dbReference type="PANTHER" id="PTHR30349:SF64">
    <property type="entry name" value="PROPHAGE INTEGRASE INTD-RELATED"/>
    <property type="match status" value="1"/>
</dbReference>
<evidence type="ECO:0000313" key="3">
    <source>
        <dbReference type="EMBL" id="GAF79250.1"/>
    </source>
</evidence>
<dbReference type="EMBL" id="BARS01008468">
    <property type="protein sequence ID" value="GAF79250.1"/>
    <property type="molecule type" value="Genomic_DNA"/>
</dbReference>
<dbReference type="Pfam" id="PF00589">
    <property type="entry name" value="Phage_integrase"/>
    <property type="match status" value="1"/>
</dbReference>
<accession>X0TSY2</accession>
<dbReference type="Gene3D" id="1.10.443.10">
    <property type="entry name" value="Intergrase catalytic core"/>
    <property type="match status" value="1"/>
</dbReference>
<feature type="domain" description="Tyr recombinase" evidence="2">
    <location>
        <begin position="28"/>
        <end position="204"/>
    </location>
</feature>
<reference evidence="3" key="1">
    <citation type="journal article" date="2014" name="Front. Microbiol.">
        <title>High frequency of phylogenetically diverse reductive dehalogenase-homologous genes in deep subseafloor sedimentary metagenomes.</title>
        <authorList>
            <person name="Kawai M."/>
            <person name="Futagami T."/>
            <person name="Toyoda A."/>
            <person name="Takaki Y."/>
            <person name="Nishi S."/>
            <person name="Hori S."/>
            <person name="Arai W."/>
            <person name="Tsubouchi T."/>
            <person name="Morono Y."/>
            <person name="Uchiyama I."/>
            <person name="Ito T."/>
            <person name="Fujiyama A."/>
            <person name="Inagaki F."/>
            <person name="Takami H."/>
        </authorList>
    </citation>
    <scope>NUCLEOTIDE SEQUENCE</scope>
    <source>
        <strain evidence="3">Expedition CK06-06</strain>
    </source>
</reference>
<comment type="caution">
    <text evidence="3">The sequence shown here is derived from an EMBL/GenBank/DDBJ whole genome shotgun (WGS) entry which is preliminary data.</text>
</comment>
<dbReference type="GO" id="GO:0015074">
    <property type="term" value="P:DNA integration"/>
    <property type="evidence" value="ECO:0007669"/>
    <property type="project" value="InterPro"/>
</dbReference>
<keyword evidence="1" id="KW-0233">DNA recombination</keyword>
<organism evidence="3">
    <name type="scientific">marine sediment metagenome</name>
    <dbReference type="NCBI Taxonomy" id="412755"/>
    <lineage>
        <taxon>unclassified sequences</taxon>
        <taxon>metagenomes</taxon>
        <taxon>ecological metagenomes</taxon>
    </lineage>
</organism>
<sequence length="204" mass="23530">MCPAGKGMNFATIDFIVLKMEIFMKKKQPKTWVTKEEYNRIINNPYLSRKDDLILQLLYSCAFRVGELVNIKVKDIDIKNSTISIWESKGSTDPALVPIPLSLTKMINQWIIDNRLSPNRYLFFSTHDSKVSRSLIHNLVKKAGQRAGIEKEITTHTFRRSRATHLLDAGLPIEQVSRLLRHKYLNSTMIYLRISIKGLQKAIN</sequence>
<name>X0TSY2_9ZZZZ</name>
<evidence type="ECO:0000256" key="1">
    <source>
        <dbReference type="ARBA" id="ARBA00023172"/>
    </source>
</evidence>
<dbReference type="GO" id="GO:0003677">
    <property type="term" value="F:DNA binding"/>
    <property type="evidence" value="ECO:0007669"/>
    <property type="project" value="InterPro"/>
</dbReference>
<dbReference type="InterPro" id="IPR013762">
    <property type="entry name" value="Integrase-like_cat_sf"/>
</dbReference>
<dbReference type="PANTHER" id="PTHR30349">
    <property type="entry name" value="PHAGE INTEGRASE-RELATED"/>
    <property type="match status" value="1"/>
</dbReference>
<dbReference type="PROSITE" id="PS51898">
    <property type="entry name" value="TYR_RECOMBINASE"/>
    <property type="match status" value="1"/>
</dbReference>
<dbReference type="GO" id="GO:0006310">
    <property type="term" value="P:DNA recombination"/>
    <property type="evidence" value="ECO:0007669"/>
    <property type="project" value="UniProtKB-KW"/>
</dbReference>
<gene>
    <name evidence="3" type="ORF">S01H1_16140</name>
</gene>
<dbReference type="InterPro" id="IPR050090">
    <property type="entry name" value="Tyrosine_recombinase_XerCD"/>
</dbReference>
<dbReference type="InterPro" id="IPR002104">
    <property type="entry name" value="Integrase_catalytic"/>
</dbReference>
<proteinExistence type="predicted"/>
<feature type="non-terminal residue" evidence="3">
    <location>
        <position position="204"/>
    </location>
</feature>
<dbReference type="SUPFAM" id="SSF56349">
    <property type="entry name" value="DNA breaking-rejoining enzymes"/>
    <property type="match status" value="1"/>
</dbReference>
<dbReference type="InterPro" id="IPR011010">
    <property type="entry name" value="DNA_brk_join_enz"/>
</dbReference>
<dbReference type="AlphaFoldDB" id="X0TSY2"/>
<evidence type="ECO:0000259" key="2">
    <source>
        <dbReference type="PROSITE" id="PS51898"/>
    </source>
</evidence>